<dbReference type="SUPFAM" id="SSF88723">
    <property type="entry name" value="PIN domain-like"/>
    <property type="match status" value="1"/>
</dbReference>
<name>A0AA38X586_9EURO</name>
<dbReference type="AlphaFoldDB" id="A0AA38X586"/>
<gene>
    <name evidence="4" type="ORF">H2200_008840</name>
</gene>
<dbReference type="InterPro" id="IPR026832">
    <property type="entry name" value="Asteroid"/>
</dbReference>
<feature type="domain" description="Asteroid" evidence="3">
    <location>
        <begin position="155"/>
        <end position="397"/>
    </location>
</feature>
<protein>
    <recommendedName>
        <fullName evidence="3">Asteroid domain-containing protein</fullName>
    </recommendedName>
</protein>
<dbReference type="InterPro" id="IPR029060">
    <property type="entry name" value="PIN-like_dom_sf"/>
</dbReference>
<proteinExistence type="inferred from homology"/>
<dbReference type="InterPro" id="IPR039436">
    <property type="entry name" value="Asteroid_dom"/>
</dbReference>
<comment type="caution">
    <text evidence="4">The sequence shown here is derived from an EMBL/GenBank/DDBJ whole genome shotgun (WGS) entry which is preliminary data.</text>
</comment>
<dbReference type="EMBL" id="JAPDRK010000013">
    <property type="protein sequence ID" value="KAJ9606830.1"/>
    <property type="molecule type" value="Genomic_DNA"/>
</dbReference>
<evidence type="ECO:0000256" key="1">
    <source>
        <dbReference type="ARBA" id="ARBA00007398"/>
    </source>
</evidence>
<dbReference type="Pfam" id="PF12813">
    <property type="entry name" value="XPG_I_2"/>
    <property type="match status" value="1"/>
</dbReference>
<dbReference type="CDD" id="cd18675">
    <property type="entry name" value="PIN_SpAst1-like"/>
    <property type="match status" value="1"/>
</dbReference>
<evidence type="ECO:0000256" key="2">
    <source>
        <dbReference type="SAM" id="MobiDB-lite"/>
    </source>
</evidence>
<evidence type="ECO:0000259" key="3">
    <source>
        <dbReference type="Pfam" id="PF12813"/>
    </source>
</evidence>
<dbReference type="Gene3D" id="3.40.50.1010">
    <property type="entry name" value="5'-nuclease"/>
    <property type="match status" value="1"/>
</dbReference>
<feature type="compositionally biased region" description="Polar residues" evidence="2">
    <location>
        <begin position="594"/>
        <end position="608"/>
    </location>
</feature>
<accession>A0AA38X586</accession>
<dbReference type="Proteomes" id="UP001172673">
    <property type="component" value="Unassembled WGS sequence"/>
</dbReference>
<reference evidence="4" key="1">
    <citation type="submission" date="2022-10" db="EMBL/GenBank/DDBJ databases">
        <title>Culturing micro-colonial fungi from biological soil crusts in the Mojave desert and describing Neophaeococcomyces mojavensis, and introducing the new genera and species Taxawa tesnikishii.</title>
        <authorList>
            <person name="Kurbessoian T."/>
            <person name="Stajich J.E."/>
        </authorList>
    </citation>
    <scope>NUCLEOTIDE SEQUENCE</scope>
    <source>
        <strain evidence="4">TK_41</strain>
    </source>
</reference>
<comment type="similarity">
    <text evidence="1">Belongs to the asteroid family.</text>
</comment>
<evidence type="ECO:0000313" key="5">
    <source>
        <dbReference type="Proteomes" id="UP001172673"/>
    </source>
</evidence>
<evidence type="ECO:0000313" key="4">
    <source>
        <dbReference type="EMBL" id="KAJ9606830.1"/>
    </source>
</evidence>
<dbReference type="PANTHER" id="PTHR15665:SF1">
    <property type="entry name" value="PROTEIN ASTEROID HOMOLOG 1"/>
    <property type="match status" value="1"/>
</dbReference>
<feature type="region of interest" description="Disordered" evidence="2">
    <location>
        <begin position="594"/>
        <end position="621"/>
    </location>
</feature>
<organism evidence="4 5">
    <name type="scientific">Cladophialophora chaetospira</name>
    <dbReference type="NCBI Taxonomy" id="386627"/>
    <lineage>
        <taxon>Eukaryota</taxon>
        <taxon>Fungi</taxon>
        <taxon>Dikarya</taxon>
        <taxon>Ascomycota</taxon>
        <taxon>Pezizomycotina</taxon>
        <taxon>Eurotiomycetes</taxon>
        <taxon>Chaetothyriomycetidae</taxon>
        <taxon>Chaetothyriales</taxon>
        <taxon>Herpotrichiellaceae</taxon>
        <taxon>Cladophialophora</taxon>
    </lineage>
</organism>
<sequence>MGIQRLLQDLLPYAEGVTFGAAPKGTLECNTIKNLVVDGPSLVYFVYHKLLSYQKSAALPPTYAEINQGVRHILADIQSHGVCIRQIFFDGGLPKSKREIRLSRMEKVRQQIEIFRHVRPGFLPTGPSSTKVTDFEKVLWEHSAMPTSSFTLSAPPFMVASAVENLRTSNSAWKDMVQVVAGEADLYCALAARGAAETIAILTNDTDLAVHDLGPNGRVALLHSLEKAPQKLSAHALPALVALSINPISVASRLNVSSLLAFGFERSLDSSASTAVIRERAADKSRLGRLRTEYSSFFEEYLPSSEAFANDCLQLNDIDARTAELLVDLEGTPHVYLTPVLEDPQRDSSWSYGAGIRQLAYSMLVSLTLCKREQDKDCTTVITEYARRGQRIAPTTVPSLKRSDIVLQAAALEELLIIYLQRSTSLAAWYSLAVHIVHQEQVNLEKARPSVDQILRLFGLLQTRSLALKQSASITWDDIHILANIHAVLYSLRMLYQIIGHILKRPLRPREPAIVPKSGLNSHHDEGLAKNTMRLHKLLSRMPSIAELFLDVPHLRTEIGKTNIETRNSMILHLQGALGHRVKSKPEKVILDEQGSQNANIEDQNGEWSSVKPKGRRKGERHTVEVIEPSHSTNMFRLLLEDNW</sequence>
<dbReference type="PANTHER" id="PTHR15665">
    <property type="entry name" value="ASTEROID PROTEIN"/>
    <property type="match status" value="1"/>
</dbReference>
<keyword evidence="5" id="KW-1185">Reference proteome</keyword>